<feature type="transmembrane region" description="Helical" evidence="17">
    <location>
        <begin position="451"/>
        <end position="468"/>
    </location>
</feature>
<evidence type="ECO:0000256" key="15">
    <source>
        <dbReference type="ARBA" id="ARBA00031027"/>
    </source>
</evidence>
<feature type="transmembrane region" description="Helical" evidence="17">
    <location>
        <begin position="488"/>
        <end position="507"/>
    </location>
</feature>
<keyword evidence="8" id="KW-1278">Translocase</keyword>
<keyword evidence="14 17" id="KW-0472">Membrane</keyword>
<feature type="domain" description="NADH dehydrogenase subunit 5 C-terminal" evidence="19">
    <location>
        <begin position="447"/>
        <end position="623"/>
    </location>
</feature>
<feature type="transmembrane region" description="Helical" evidence="17">
    <location>
        <begin position="29"/>
        <end position="50"/>
    </location>
</feature>
<keyword evidence="4" id="KW-0813">Transport</keyword>
<feature type="transmembrane region" description="Helical" evidence="17">
    <location>
        <begin position="268"/>
        <end position="288"/>
    </location>
</feature>
<dbReference type="AlphaFoldDB" id="A0A6M8TU88"/>
<evidence type="ECO:0000256" key="1">
    <source>
        <dbReference type="ARBA" id="ARBA00004448"/>
    </source>
</evidence>
<feature type="transmembrane region" description="Helical" evidence="17">
    <location>
        <begin position="106"/>
        <end position="128"/>
    </location>
</feature>
<dbReference type="PANTHER" id="PTHR42829">
    <property type="entry name" value="NADH-UBIQUINONE OXIDOREDUCTASE CHAIN 5"/>
    <property type="match status" value="1"/>
</dbReference>
<dbReference type="PRINTS" id="PR01434">
    <property type="entry name" value="NADHDHGNASE5"/>
</dbReference>
<keyword evidence="7" id="KW-0999">Mitochondrion inner membrane</keyword>
<reference evidence="20" key="1">
    <citation type="journal article" date="2020" name="Mitochondrial DNA Part B Resour">
        <title>Characterization and phylogenetic analysis of the complete mitochondrial genome of Florometra species (Echinodermata, Crinoidea).</title>
        <authorList>
            <person name="Nam S.-E."/>
            <person name="Park H.S."/>
            <person name="Rhee J.-S."/>
        </authorList>
    </citation>
    <scope>NUCLEOTIDE SEQUENCE</scope>
</reference>
<feature type="transmembrane region" description="Helical" evidence="17">
    <location>
        <begin position="419"/>
        <end position="439"/>
    </location>
</feature>
<proteinExistence type="predicted"/>
<keyword evidence="9" id="KW-0249">Electron transport</keyword>
<evidence type="ECO:0000256" key="14">
    <source>
        <dbReference type="ARBA" id="ARBA00023136"/>
    </source>
</evidence>
<feature type="transmembrane region" description="Helical" evidence="17">
    <location>
        <begin position="548"/>
        <end position="569"/>
    </location>
</feature>
<dbReference type="PANTHER" id="PTHR42829:SF2">
    <property type="entry name" value="NADH-UBIQUINONE OXIDOREDUCTASE CHAIN 5"/>
    <property type="match status" value="1"/>
</dbReference>
<dbReference type="InterPro" id="IPR003945">
    <property type="entry name" value="NU5C-like"/>
</dbReference>
<evidence type="ECO:0000256" key="11">
    <source>
        <dbReference type="ARBA" id="ARBA00023027"/>
    </source>
</evidence>
<evidence type="ECO:0000313" key="20">
    <source>
        <dbReference type="EMBL" id="QKJ80217.1"/>
    </source>
</evidence>
<dbReference type="Pfam" id="PF06455">
    <property type="entry name" value="NADH5_C"/>
    <property type="match status" value="1"/>
</dbReference>
<protein>
    <recommendedName>
        <fullName evidence="3">NADH-ubiquinone oxidoreductase chain 5</fullName>
        <ecNumber evidence="2">7.1.1.2</ecNumber>
    </recommendedName>
    <alternativeName>
        <fullName evidence="15">NADH dehydrogenase subunit 5</fullName>
    </alternativeName>
</protein>
<feature type="transmembrane region" description="Helical" evidence="17">
    <location>
        <begin position="606"/>
        <end position="627"/>
    </location>
</feature>
<evidence type="ECO:0000256" key="16">
    <source>
        <dbReference type="ARBA" id="ARBA00049551"/>
    </source>
</evidence>
<dbReference type="EC" id="7.1.1.2" evidence="2"/>
<keyword evidence="10 17" id="KW-1133">Transmembrane helix</keyword>
<dbReference type="GO" id="GO:0015990">
    <property type="term" value="P:electron transport coupled proton transport"/>
    <property type="evidence" value="ECO:0007669"/>
    <property type="project" value="TreeGrafter"/>
</dbReference>
<dbReference type="GO" id="GO:0042773">
    <property type="term" value="P:ATP synthesis coupled electron transport"/>
    <property type="evidence" value="ECO:0007669"/>
    <property type="project" value="InterPro"/>
</dbReference>
<organism evidence="20">
    <name type="scientific">Florometra sp. BMK-2020</name>
    <dbReference type="NCBI Taxonomy" id="2719553"/>
    <lineage>
        <taxon>Eukaryota</taxon>
        <taxon>Metazoa</taxon>
        <taxon>Echinodermata</taxon>
        <taxon>Pelmatozoa</taxon>
        <taxon>Crinoidea</taxon>
        <taxon>Articulata</taxon>
        <taxon>Comatulida</taxon>
        <taxon>Antedonidae</taxon>
        <taxon>Florometra</taxon>
    </lineage>
</organism>
<evidence type="ECO:0000256" key="12">
    <source>
        <dbReference type="ARBA" id="ARBA00023075"/>
    </source>
</evidence>
<reference evidence="20" key="2">
    <citation type="submission" date="2020-04" db="EMBL/GenBank/DDBJ databases">
        <authorList>
            <person name="Kim B.-M."/>
            <person name="Rhee J.-S."/>
        </authorList>
    </citation>
    <scope>NUCLEOTIDE SEQUENCE</scope>
</reference>
<gene>
    <name evidence="20" type="primary">ND5</name>
</gene>
<accession>A0A6M8TU88</accession>
<feature type="transmembrane region" description="Helical" evidence="17">
    <location>
        <begin position="326"/>
        <end position="352"/>
    </location>
</feature>
<geneLocation type="mitochondrion" evidence="20"/>
<feature type="transmembrane region" description="Helical" evidence="17">
    <location>
        <begin position="135"/>
        <end position="153"/>
    </location>
</feature>
<keyword evidence="13 20" id="KW-0496">Mitochondrion</keyword>
<feature type="domain" description="NADH:quinone oxidoreductase/Mrp antiporter transmembrane" evidence="18">
    <location>
        <begin position="155"/>
        <end position="444"/>
    </location>
</feature>
<feature type="transmembrane region" description="Helical" evidence="17">
    <location>
        <begin position="387"/>
        <end position="407"/>
    </location>
</feature>
<feature type="transmembrane region" description="Helical" evidence="17">
    <location>
        <begin position="514"/>
        <end position="536"/>
    </location>
</feature>
<dbReference type="GO" id="GO:0003954">
    <property type="term" value="F:NADH dehydrogenase activity"/>
    <property type="evidence" value="ECO:0007669"/>
    <property type="project" value="TreeGrafter"/>
</dbReference>
<feature type="transmembrane region" description="Helical" evidence="17">
    <location>
        <begin position="5"/>
        <end position="23"/>
    </location>
</feature>
<evidence type="ECO:0000259" key="19">
    <source>
        <dbReference type="Pfam" id="PF06455"/>
    </source>
</evidence>
<evidence type="ECO:0000256" key="8">
    <source>
        <dbReference type="ARBA" id="ARBA00022967"/>
    </source>
</evidence>
<evidence type="ECO:0000256" key="9">
    <source>
        <dbReference type="ARBA" id="ARBA00022982"/>
    </source>
</evidence>
<dbReference type="GO" id="GO:0005743">
    <property type="term" value="C:mitochondrial inner membrane"/>
    <property type="evidence" value="ECO:0007669"/>
    <property type="project" value="UniProtKB-SubCell"/>
</dbReference>
<evidence type="ECO:0000259" key="18">
    <source>
        <dbReference type="Pfam" id="PF00361"/>
    </source>
</evidence>
<dbReference type="Pfam" id="PF00361">
    <property type="entry name" value="Proton_antipo_M"/>
    <property type="match status" value="1"/>
</dbReference>
<keyword evidence="5" id="KW-0679">Respiratory chain</keyword>
<dbReference type="InterPro" id="IPR001750">
    <property type="entry name" value="ND/Mrp_TM"/>
</dbReference>
<keyword evidence="12" id="KW-0830">Ubiquinone</keyword>
<evidence type="ECO:0000256" key="17">
    <source>
        <dbReference type="SAM" id="Phobius"/>
    </source>
</evidence>
<evidence type="ECO:0000256" key="10">
    <source>
        <dbReference type="ARBA" id="ARBA00022989"/>
    </source>
</evidence>
<feature type="transmembrane region" description="Helical" evidence="17">
    <location>
        <begin position="294"/>
        <end position="319"/>
    </location>
</feature>
<evidence type="ECO:0000256" key="13">
    <source>
        <dbReference type="ARBA" id="ARBA00023128"/>
    </source>
</evidence>
<feature type="transmembrane region" description="Helical" evidence="17">
    <location>
        <begin position="62"/>
        <end position="86"/>
    </location>
</feature>
<feature type="transmembrane region" description="Helical" evidence="17">
    <location>
        <begin position="225"/>
        <end position="247"/>
    </location>
</feature>
<evidence type="ECO:0000256" key="2">
    <source>
        <dbReference type="ARBA" id="ARBA00012944"/>
    </source>
</evidence>
<evidence type="ECO:0000256" key="7">
    <source>
        <dbReference type="ARBA" id="ARBA00022792"/>
    </source>
</evidence>
<dbReference type="GO" id="GO:0008137">
    <property type="term" value="F:NADH dehydrogenase (ubiquinone) activity"/>
    <property type="evidence" value="ECO:0007669"/>
    <property type="project" value="UniProtKB-EC"/>
</dbReference>
<dbReference type="EMBL" id="MT302206">
    <property type="protein sequence ID" value="QKJ80217.1"/>
    <property type="molecule type" value="Genomic_DNA"/>
</dbReference>
<evidence type="ECO:0000256" key="6">
    <source>
        <dbReference type="ARBA" id="ARBA00022692"/>
    </source>
</evidence>
<evidence type="ECO:0000256" key="3">
    <source>
        <dbReference type="ARBA" id="ARBA00021096"/>
    </source>
</evidence>
<comment type="catalytic activity">
    <reaction evidence="16">
        <text>a ubiquinone + NADH + 5 H(+)(in) = a ubiquinol + NAD(+) + 4 H(+)(out)</text>
        <dbReference type="Rhea" id="RHEA:29091"/>
        <dbReference type="Rhea" id="RHEA-COMP:9565"/>
        <dbReference type="Rhea" id="RHEA-COMP:9566"/>
        <dbReference type="ChEBI" id="CHEBI:15378"/>
        <dbReference type="ChEBI" id="CHEBI:16389"/>
        <dbReference type="ChEBI" id="CHEBI:17976"/>
        <dbReference type="ChEBI" id="CHEBI:57540"/>
        <dbReference type="ChEBI" id="CHEBI:57945"/>
        <dbReference type="EC" id="7.1.1.2"/>
    </reaction>
</comment>
<comment type="subcellular location">
    <subcellularLocation>
        <location evidence="1">Mitochondrion inner membrane</location>
        <topology evidence="1">Multi-pass membrane protein</topology>
    </subcellularLocation>
</comment>
<feature type="transmembrane region" description="Helical" evidence="17">
    <location>
        <begin position="201"/>
        <end position="219"/>
    </location>
</feature>
<evidence type="ECO:0000256" key="4">
    <source>
        <dbReference type="ARBA" id="ARBA00022448"/>
    </source>
</evidence>
<keyword evidence="11" id="KW-0520">NAD</keyword>
<dbReference type="InterPro" id="IPR010934">
    <property type="entry name" value="NADH_DH_su5_C"/>
</dbReference>
<sequence length="628" mass="71863">MNVNILLTSISGFIFFILIMAVFSSGSRFFLNNSFFSVFGLYLNNNFFFCDFGRLSNFYLKFTSLLSIFIFYIYLCFGCPNIEVIFFNWLGSEGFLSSFSFSLDFFSFSFFFVGSFITWSIVQFSYYYMVNDLQWFKFFRLLLIFLLNMLLLVCSNNLFFIFVGWEGVGFLSFLLISWWGTRNDANSSALEAVIYNRFGDLGFLILLTFFFIYFNTWSLTEISILLINADSLILNLIFFSGLFASMAKSAQLGFHPWLPAAMEGPTPVSALLHSSTMVVAGVFFLIRLGNLVDYSYFFCSFCLFVGGVTSFFASSVALVQHDIKKIIAYSTTSQLGLMVFCIGLENYLIAFFHICTHAFFKAMLFLCSGSVIHSLNNEQDIRKMGGLFNILPVTSSCLFLGSLALIGTPFLAGFYSKDLILELGLLSFSSFLGVLFAFLSSIFTVIYSFRIIVYCFFFPMMSSSLLPVSEESYNLVSSLSRLGFGTIFFGWFFCVYVFPPVIFVLPLNLKGLSLLLIFLGIVLGLIFYNNLSFFSFSYFSYWFLSFQWFFLIFIHCFLSSIYFYLSLVLGSSLLDRGWLESLGPQGSGYFIYSSSSMFQNIYIGYIKYYVFFSLFFSSIFLLFIAFIN</sequence>
<keyword evidence="6 17" id="KW-0812">Transmembrane</keyword>
<name>A0A6M8TU88_9ECHI</name>
<evidence type="ECO:0000256" key="5">
    <source>
        <dbReference type="ARBA" id="ARBA00022660"/>
    </source>
</evidence>